<protein>
    <submittedName>
        <fullName evidence="2">Uncharacterized protein</fullName>
    </submittedName>
</protein>
<reference evidence="3" key="1">
    <citation type="submission" date="2024-06" db="EMBL/GenBank/DDBJ databases">
        <authorList>
            <person name="Ryan C."/>
        </authorList>
    </citation>
    <scope>NUCLEOTIDE SEQUENCE [LARGE SCALE GENOMIC DNA]</scope>
</reference>
<feature type="compositionally biased region" description="Polar residues" evidence="1">
    <location>
        <begin position="1"/>
        <end position="12"/>
    </location>
</feature>
<evidence type="ECO:0000256" key="1">
    <source>
        <dbReference type="SAM" id="MobiDB-lite"/>
    </source>
</evidence>
<proteinExistence type="predicted"/>
<sequence length="117" mass="13505">MEKSRIATQPSQAAGVENNTPPPSSNSAPPRGKKRFTPEERKVALAFISAAFQEYKVYRDMTVEEVEDEYRRAGKLDKLDFETEMLKRCARVTKKYPPPDGFYPELKEYLKLIEDED</sequence>
<accession>A0ABC8Z057</accession>
<feature type="region of interest" description="Disordered" evidence="1">
    <location>
        <begin position="1"/>
        <end position="36"/>
    </location>
</feature>
<gene>
    <name evidence="2" type="ORF">URODEC1_LOCUS39074</name>
</gene>
<evidence type="ECO:0000313" key="2">
    <source>
        <dbReference type="EMBL" id="CAL4951713.1"/>
    </source>
</evidence>
<name>A0ABC8Z057_9POAL</name>
<dbReference type="EMBL" id="OZ075127">
    <property type="protein sequence ID" value="CAL4951713.1"/>
    <property type="molecule type" value="Genomic_DNA"/>
</dbReference>
<dbReference type="AlphaFoldDB" id="A0ABC8Z057"/>
<reference evidence="2 3" key="2">
    <citation type="submission" date="2024-10" db="EMBL/GenBank/DDBJ databases">
        <authorList>
            <person name="Ryan C."/>
        </authorList>
    </citation>
    <scope>NUCLEOTIDE SEQUENCE [LARGE SCALE GENOMIC DNA]</scope>
</reference>
<dbReference type="Proteomes" id="UP001497457">
    <property type="component" value="Chromosome 17b"/>
</dbReference>
<keyword evidence="3" id="KW-1185">Reference proteome</keyword>
<evidence type="ECO:0000313" key="3">
    <source>
        <dbReference type="Proteomes" id="UP001497457"/>
    </source>
</evidence>
<organism evidence="2 3">
    <name type="scientific">Urochloa decumbens</name>
    <dbReference type="NCBI Taxonomy" id="240449"/>
    <lineage>
        <taxon>Eukaryota</taxon>
        <taxon>Viridiplantae</taxon>
        <taxon>Streptophyta</taxon>
        <taxon>Embryophyta</taxon>
        <taxon>Tracheophyta</taxon>
        <taxon>Spermatophyta</taxon>
        <taxon>Magnoliopsida</taxon>
        <taxon>Liliopsida</taxon>
        <taxon>Poales</taxon>
        <taxon>Poaceae</taxon>
        <taxon>PACMAD clade</taxon>
        <taxon>Panicoideae</taxon>
        <taxon>Panicodae</taxon>
        <taxon>Paniceae</taxon>
        <taxon>Melinidinae</taxon>
        <taxon>Urochloa</taxon>
    </lineage>
</organism>